<evidence type="ECO:0000313" key="4">
    <source>
        <dbReference type="Proteomes" id="UP000306584"/>
    </source>
</evidence>
<feature type="region of interest" description="Disordered" evidence="1">
    <location>
        <begin position="611"/>
        <end position="681"/>
    </location>
</feature>
<proteinExistence type="predicted"/>
<feature type="compositionally biased region" description="Polar residues" evidence="1">
    <location>
        <begin position="562"/>
        <end position="574"/>
    </location>
</feature>
<feature type="compositionally biased region" description="Polar residues" evidence="1">
    <location>
        <begin position="223"/>
        <end position="243"/>
    </location>
</feature>
<gene>
    <name evidence="3" type="ORF">D6D01_08356</name>
</gene>
<dbReference type="Gene3D" id="1.10.167.10">
    <property type="entry name" value="Regulator of G-protein Signalling 4, domain 2"/>
    <property type="match status" value="1"/>
</dbReference>
<dbReference type="InterPro" id="IPR036305">
    <property type="entry name" value="RGS_sf"/>
</dbReference>
<dbReference type="EMBL" id="QZBD01000470">
    <property type="protein sequence ID" value="THY13399.1"/>
    <property type="molecule type" value="Genomic_DNA"/>
</dbReference>
<dbReference type="PANTHER" id="PTHR10845">
    <property type="entry name" value="REGULATOR OF G PROTEIN SIGNALING"/>
    <property type="match status" value="1"/>
</dbReference>
<dbReference type="Proteomes" id="UP000306584">
    <property type="component" value="Unassembled WGS sequence"/>
</dbReference>
<dbReference type="SMART" id="SM00315">
    <property type="entry name" value="RGS"/>
    <property type="match status" value="1"/>
</dbReference>
<dbReference type="AlphaFoldDB" id="A0A4S9KEG2"/>
<name>A0A4S9KEG2_AURPU</name>
<feature type="region of interest" description="Disordered" evidence="1">
    <location>
        <begin position="217"/>
        <end position="297"/>
    </location>
</feature>
<feature type="compositionally biased region" description="Low complexity" evidence="1">
    <location>
        <begin position="509"/>
        <end position="520"/>
    </location>
</feature>
<feature type="region of interest" description="Disordered" evidence="1">
    <location>
        <begin position="315"/>
        <end position="358"/>
    </location>
</feature>
<dbReference type="InterPro" id="IPR016137">
    <property type="entry name" value="RGS"/>
</dbReference>
<dbReference type="PANTHER" id="PTHR10845:SF267">
    <property type="entry name" value="REGULATOR OF G PROTEIN SIGNALING DOMAIN PROTEIN (AFU_ORTHOLOGUE AFUA_6G06860)"/>
    <property type="match status" value="1"/>
</dbReference>
<dbReference type="InterPro" id="IPR044926">
    <property type="entry name" value="RGS_subdomain_2"/>
</dbReference>
<evidence type="ECO:0000256" key="1">
    <source>
        <dbReference type="SAM" id="MobiDB-lite"/>
    </source>
</evidence>
<dbReference type="Pfam" id="PF00615">
    <property type="entry name" value="RGS"/>
    <property type="match status" value="1"/>
</dbReference>
<feature type="domain" description="RGS" evidence="2">
    <location>
        <begin position="382"/>
        <end position="499"/>
    </location>
</feature>
<dbReference type="CDD" id="cd07440">
    <property type="entry name" value="RGS"/>
    <property type="match status" value="1"/>
</dbReference>
<feature type="compositionally biased region" description="Low complexity" evidence="1">
    <location>
        <begin position="278"/>
        <end position="288"/>
    </location>
</feature>
<comment type="caution">
    <text evidence="3">The sequence shown here is derived from an EMBL/GenBank/DDBJ whole genome shotgun (WGS) entry which is preliminary data.</text>
</comment>
<sequence>MSAAWRTKEWITAPTHTKEASGRTKSAANTRAWGRKLVERAIPEGAYVEGAESREYLPPAPSFCKSAPHHLTHPSGLVSSSLFFQSHSRPLAAKPRPLLVDHTPRNYFSNRRRPWLLALSTCSIQRRTTKSPVARSFPGFTFQLSTYGRPTGFTENPRHTLSTVSLAAPPATHNLPCDIHLQLPGTSKFPCQILGQPCDTTCISVTTTADRQNLASGSCFAPDSQQHKTSQTRVGEIDSSTPISKLAPISEHQRAPAGTLTTPFPNSDPAAGTRRKSSSSFWGSVMSSRKPSHYQTDSAHSAKIAVYSSTTDCDADDEATMSAEESSQQVRPMSVHMAASAPSSAASSTRPMSEAAPFCPRRPNLREILANTAPAPWTLAAFMAYLSNNHCLETLEFTMDAGRYKKHYHRMMNKAPVPGQPTETDANYVKELWDRLMEAYIQPNGSREVNLPSQVRDPILEHKPENRLPPAPTVLEPAVSKTYELMEESVLVPFLNSVYPQSPTPVSPYYPSNSNNSNESMTPVEEKSRFGRRSRHSSRGSPPPLSASSAEFSAASYSPPSLNNRKSAPSALTTALSRHRFSQKLSPTSSAPSHSLSAALSTASSASDAIYSGPGLTDDSGSSGSPINDCPMTPPVTPPMSDISGSPKTNRDSGAWKKLGRLSGWKPSRKRGQPGFDLHTT</sequence>
<protein>
    <submittedName>
        <fullName evidence="3">Regulator of G protein signaling superfamily</fullName>
    </submittedName>
</protein>
<reference evidence="3 4" key="1">
    <citation type="submission" date="2018-10" db="EMBL/GenBank/DDBJ databases">
        <title>Fifty Aureobasidium pullulans genomes reveal a recombining polyextremotolerant generalist.</title>
        <authorList>
            <person name="Gostincar C."/>
            <person name="Turk M."/>
            <person name="Zajc J."/>
            <person name="Gunde-Cimerman N."/>
        </authorList>
    </citation>
    <scope>NUCLEOTIDE SEQUENCE [LARGE SCALE GENOMIC DNA]</scope>
    <source>
        <strain evidence="3 4">EXF-6604</strain>
    </source>
</reference>
<feature type="region of interest" description="Disordered" evidence="1">
    <location>
        <begin position="507"/>
        <end position="574"/>
    </location>
</feature>
<feature type="compositionally biased region" description="Low complexity" evidence="1">
    <location>
        <begin position="338"/>
        <end position="348"/>
    </location>
</feature>
<feature type="compositionally biased region" description="Low complexity" evidence="1">
    <location>
        <begin position="546"/>
        <end position="561"/>
    </location>
</feature>
<dbReference type="PROSITE" id="PS50132">
    <property type="entry name" value="RGS"/>
    <property type="match status" value="1"/>
</dbReference>
<evidence type="ECO:0000259" key="2">
    <source>
        <dbReference type="PROSITE" id="PS50132"/>
    </source>
</evidence>
<evidence type="ECO:0000313" key="3">
    <source>
        <dbReference type="EMBL" id="THY13399.1"/>
    </source>
</evidence>
<organism evidence="3 4">
    <name type="scientific">Aureobasidium pullulans</name>
    <name type="common">Black yeast</name>
    <name type="synonym">Pullularia pullulans</name>
    <dbReference type="NCBI Taxonomy" id="5580"/>
    <lineage>
        <taxon>Eukaryota</taxon>
        <taxon>Fungi</taxon>
        <taxon>Dikarya</taxon>
        <taxon>Ascomycota</taxon>
        <taxon>Pezizomycotina</taxon>
        <taxon>Dothideomycetes</taxon>
        <taxon>Dothideomycetidae</taxon>
        <taxon>Dothideales</taxon>
        <taxon>Saccotheciaceae</taxon>
        <taxon>Aureobasidium</taxon>
    </lineage>
</organism>
<dbReference type="SUPFAM" id="SSF48097">
    <property type="entry name" value="Regulator of G-protein signaling, RGS"/>
    <property type="match status" value="1"/>
</dbReference>
<accession>A0A4S9KEG2</accession>